<evidence type="ECO:0000256" key="1">
    <source>
        <dbReference type="SAM" id="MobiDB-lite"/>
    </source>
</evidence>
<comment type="caution">
    <text evidence="2">The sequence shown here is derived from an EMBL/GenBank/DDBJ whole genome shotgun (WGS) entry which is preliminary data.</text>
</comment>
<organism evidence="2 3">
    <name type="scientific">Streptantibioticus ferralitis</name>
    <dbReference type="NCBI Taxonomy" id="236510"/>
    <lineage>
        <taxon>Bacteria</taxon>
        <taxon>Bacillati</taxon>
        <taxon>Actinomycetota</taxon>
        <taxon>Actinomycetes</taxon>
        <taxon>Kitasatosporales</taxon>
        <taxon>Streptomycetaceae</taxon>
        <taxon>Streptantibioticus</taxon>
    </lineage>
</organism>
<keyword evidence="3" id="KW-1185">Reference proteome</keyword>
<feature type="region of interest" description="Disordered" evidence="1">
    <location>
        <begin position="60"/>
        <end position="84"/>
    </location>
</feature>
<evidence type="ECO:0000313" key="3">
    <source>
        <dbReference type="Proteomes" id="UP001220022"/>
    </source>
</evidence>
<evidence type="ECO:0000313" key="2">
    <source>
        <dbReference type="EMBL" id="MDF2258352.1"/>
    </source>
</evidence>
<gene>
    <name evidence="2" type="ORF">P2L57_22315</name>
</gene>
<dbReference type="Proteomes" id="UP001220022">
    <property type="component" value="Unassembled WGS sequence"/>
</dbReference>
<accession>A0ABT5Z3E8</accession>
<dbReference type="RefSeq" id="WP_275817287.1">
    <property type="nucleotide sequence ID" value="NZ_BAAANM010000007.1"/>
</dbReference>
<sequence>MPLTGAVPLTFVPELTVILDPDPGGSGYVFDMPYVRQPSPFSAERYTDLVVEFHRPGVGLRGRLEDAPPQPVTIDPEQPPAWLS</sequence>
<dbReference type="EMBL" id="JARHTQ010000015">
    <property type="protein sequence ID" value="MDF2258352.1"/>
    <property type="molecule type" value="Genomic_DNA"/>
</dbReference>
<protein>
    <submittedName>
        <fullName evidence="2">Uncharacterized protein</fullName>
    </submittedName>
</protein>
<proteinExistence type="predicted"/>
<name>A0ABT5Z3E8_9ACTN</name>
<reference evidence="2 3" key="1">
    <citation type="submission" date="2023-03" db="EMBL/GenBank/DDBJ databases">
        <title>Draft genome sequence of type strain Streptomyces ferralitis JCM 14344.</title>
        <authorList>
            <person name="Klaysubun C."/>
            <person name="Duangmal K."/>
        </authorList>
    </citation>
    <scope>NUCLEOTIDE SEQUENCE [LARGE SCALE GENOMIC DNA]</scope>
    <source>
        <strain evidence="2 3">JCM 14344</strain>
    </source>
</reference>